<dbReference type="AlphaFoldDB" id="Q27IN9"/>
<protein>
    <submittedName>
        <fullName evidence="10">R2R3-MYB transcription factor MYB3</fullName>
    </submittedName>
</protein>
<dbReference type="FunFam" id="1.10.10.60:FF:000356">
    <property type="entry name" value="MYB transcription factor"/>
    <property type="match status" value="1"/>
</dbReference>
<evidence type="ECO:0000256" key="5">
    <source>
        <dbReference type="ARBA" id="ARBA00023163"/>
    </source>
</evidence>
<comment type="subcellular location">
    <subcellularLocation>
        <location evidence="1">Nucleus</location>
    </subcellularLocation>
</comment>
<evidence type="ECO:0000256" key="2">
    <source>
        <dbReference type="ARBA" id="ARBA00022737"/>
    </source>
</evidence>
<dbReference type="GO" id="GO:0000981">
    <property type="term" value="F:DNA-binding transcription factor activity, RNA polymerase II-specific"/>
    <property type="evidence" value="ECO:0007669"/>
    <property type="project" value="TreeGrafter"/>
</dbReference>
<proteinExistence type="evidence at transcript level"/>
<evidence type="ECO:0000313" key="10">
    <source>
        <dbReference type="EMBL" id="ABD60282.1"/>
    </source>
</evidence>
<dbReference type="Pfam" id="PF13921">
    <property type="entry name" value="Myb_DNA-bind_6"/>
    <property type="match status" value="1"/>
</dbReference>
<feature type="domain" description="Myb-like" evidence="8">
    <location>
        <begin position="78"/>
        <end position="128"/>
    </location>
</feature>
<keyword evidence="5" id="KW-0804">Transcription</keyword>
<keyword evidence="4" id="KW-0238">DNA-binding</keyword>
<dbReference type="PROSITE" id="PS50090">
    <property type="entry name" value="MYB_LIKE"/>
    <property type="match status" value="2"/>
</dbReference>
<dbReference type="GO" id="GO:0005634">
    <property type="term" value="C:nucleus"/>
    <property type="evidence" value="ECO:0007669"/>
    <property type="project" value="UniProtKB-SubCell"/>
</dbReference>
<dbReference type="InterPro" id="IPR001005">
    <property type="entry name" value="SANT/Myb"/>
</dbReference>
<dbReference type="InterPro" id="IPR017930">
    <property type="entry name" value="Myb_dom"/>
</dbReference>
<keyword evidence="3" id="KW-0805">Transcription regulation</keyword>
<dbReference type="GO" id="GO:0000978">
    <property type="term" value="F:RNA polymerase II cis-regulatory region sequence-specific DNA binding"/>
    <property type="evidence" value="ECO:0007669"/>
    <property type="project" value="TreeGrafter"/>
</dbReference>
<keyword evidence="2" id="KW-0677">Repeat</keyword>
<dbReference type="PANTHER" id="PTHR45614:SF150">
    <property type="entry name" value="MYB-LIKE DNA-BINDING DOMAIN CONTAINING PROTEIN, EXPRESSED"/>
    <property type="match status" value="1"/>
</dbReference>
<dbReference type="SMART" id="SM00717">
    <property type="entry name" value="SANT"/>
    <property type="match status" value="2"/>
</dbReference>
<dbReference type="SUPFAM" id="SSF46689">
    <property type="entry name" value="Homeodomain-like"/>
    <property type="match status" value="1"/>
</dbReference>
<dbReference type="Gene3D" id="1.10.10.60">
    <property type="entry name" value="Homeodomain-like"/>
    <property type="match status" value="2"/>
</dbReference>
<feature type="domain" description="HTH myb-type" evidence="9">
    <location>
        <begin position="26"/>
        <end position="77"/>
    </location>
</feature>
<evidence type="ECO:0000259" key="9">
    <source>
        <dbReference type="PROSITE" id="PS51294"/>
    </source>
</evidence>
<evidence type="ECO:0000256" key="7">
    <source>
        <dbReference type="SAM" id="MobiDB-lite"/>
    </source>
</evidence>
<feature type="compositionally biased region" description="Basic and acidic residues" evidence="7">
    <location>
        <begin position="1"/>
        <end position="24"/>
    </location>
</feature>
<dbReference type="InterPro" id="IPR050560">
    <property type="entry name" value="MYB_TF"/>
</dbReference>
<organism evidence="10">
    <name type="scientific">Pinus taeda</name>
    <name type="common">Loblolly pine</name>
    <dbReference type="NCBI Taxonomy" id="3352"/>
    <lineage>
        <taxon>Eukaryota</taxon>
        <taxon>Viridiplantae</taxon>
        <taxon>Streptophyta</taxon>
        <taxon>Embryophyta</taxon>
        <taxon>Tracheophyta</taxon>
        <taxon>Spermatophyta</taxon>
        <taxon>Pinopsida</taxon>
        <taxon>Pinidae</taxon>
        <taxon>Conifers I</taxon>
        <taxon>Pinales</taxon>
        <taxon>Pinaceae</taxon>
        <taxon>Pinus</taxon>
        <taxon>Pinus subgen. Pinus</taxon>
    </lineage>
</organism>
<dbReference type="PANTHER" id="PTHR45614">
    <property type="entry name" value="MYB PROTEIN-RELATED"/>
    <property type="match status" value="1"/>
</dbReference>
<dbReference type="EMBL" id="DQ399059">
    <property type="protein sequence ID" value="ABD60282.1"/>
    <property type="molecule type" value="mRNA"/>
</dbReference>
<name>Q27IN9_PINTA</name>
<evidence type="ECO:0000256" key="3">
    <source>
        <dbReference type="ARBA" id="ARBA00023015"/>
    </source>
</evidence>
<accession>Q27IN9</accession>
<dbReference type="PROSITE" id="PS51294">
    <property type="entry name" value="HTH_MYB"/>
    <property type="match status" value="2"/>
</dbReference>
<reference evidence="10" key="1">
    <citation type="journal article" date="2007" name="BMC Plant Biol.">
        <title>Conifer R2R3-MYB transcription factors: sequence analyses and gene expression in wood-forming tissues of white spruce (Picea glauca).</title>
        <authorList>
            <person name="Bedon F."/>
            <person name="Grima-Pettenati J."/>
            <person name="Mackay J."/>
        </authorList>
    </citation>
    <scope>NUCLEOTIDE SEQUENCE</scope>
</reference>
<evidence type="ECO:0000259" key="8">
    <source>
        <dbReference type="PROSITE" id="PS50090"/>
    </source>
</evidence>
<evidence type="ECO:0000256" key="4">
    <source>
        <dbReference type="ARBA" id="ARBA00023125"/>
    </source>
</evidence>
<evidence type="ECO:0000256" key="6">
    <source>
        <dbReference type="ARBA" id="ARBA00023242"/>
    </source>
</evidence>
<feature type="domain" description="Myb-like" evidence="8">
    <location>
        <begin position="31"/>
        <end position="77"/>
    </location>
</feature>
<feature type="region of interest" description="Disordered" evidence="7">
    <location>
        <begin position="1"/>
        <end position="31"/>
    </location>
</feature>
<sequence>MTEPVVLHEEIKTDRLSDAKDESSQAKMCPRGHWRPAEDEKLRELVEQYGPQNWNSIAEKLHGRSGKSCRLRWFNQLDPRINRRPFTEEEEERLLAAHRLHGNKWAMIARLFPGRTDNAVKNHWHVIMARKFRERSRIYGKRRSSCSHLMRKARPHSAHAAEHIEENSLSTFIDMYYRGCHEDVGISSSSILGRRPRKLPHDSTLENISSQIHGNGLILNPSGRSQGLEVVNPQGRSLSAEGEAYKNRILDSLCDIGMNNHVQSRKNFQDFFFQQSMRPAPSKVSSATSWLPILSGSTLSKPPDLAQGEFRPDNFLAQSQQVESMGA</sequence>
<dbReference type="InterPro" id="IPR009057">
    <property type="entry name" value="Homeodomain-like_sf"/>
</dbReference>
<dbReference type="FunFam" id="1.10.10.60:FF:000060">
    <property type="entry name" value="MYB transcription factor"/>
    <property type="match status" value="1"/>
</dbReference>
<evidence type="ECO:0000256" key="1">
    <source>
        <dbReference type="ARBA" id="ARBA00004123"/>
    </source>
</evidence>
<keyword evidence="6" id="KW-0539">Nucleus</keyword>
<dbReference type="CDD" id="cd00167">
    <property type="entry name" value="SANT"/>
    <property type="match status" value="2"/>
</dbReference>
<feature type="domain" description="HTH myb-type" evidence="9">
    <location>
        <begin position="78"/>
        <end position="132"/>
    </location>
</feature>